<keyword evidence="2" id="KW-1185">Reference proteome</keyword>
<dbReference type="AlphaFoldDB" id="A0AAD7AWC3"/>
<evidence type="ECO:0000313" key="1">
    <source>
        <dbReference type="EMBL" id="KAJ7369035.1"/>
    </source>
</evidence>
<organism evidence="1 2">
    <name type="scientific">Mycena albidolilacea</name>
    <dbReference type="NCBI Taxonomy" id="1033008"/>
    <lineage>
        <taxon>Eukaryota</taxon>
        <taxon>Fungi</taxon>
        <taxon>Dikarya</taxon>
        <taxon>Basidiomycota</taxon>
        <taxon>Agaricomycotina</taxon>
        <taxon>Agaricomycetes</taxon>
        <taxon>Agaricomycetidae</taxon>
        <taxon>Agaricales</taxon>
        <taxon>Marasmiineae</taxon>
        <taxon>Mycenaceae</taxon>
        <taxon>Mycena</taxon>
    </lineage>
</organism>
<dbReference type="EMBL" id="JARIHO010000001">
    <property type="protein sequence ID" value="KAJ7369035.1"/>
    <property type="molecule type" value="Genomic_DNA"/>
</dbReference>
<sequence>MPGTLLTLRRVGFSVAPGVDMQRLETPTKFLSTRRLELPLSCRDQINPSLPTTMLATTDFEFYVELRRRQHAIESTITGYKAIIADSERELQECLEIVQ</sequence>
<protein>
    <submittedName>
        <fullName evidence="1">Uncharacterized protein</fullName>
    </submittedName>
</protein>
<reference evidence="1" key="1">
    <citation type="submission" date="2023-03" db="EMBL/GenBank/DDBJ databases">
        <title>Massive genome expansion in bonnet fungi (Mycena s.s.) driven by repeated elements and novel gene families across ecological guilds.</title>
        <authorList>
            <consortium name="Lawrence Berkeley National Laboratory"/>
            <person name="Harder C.B."/>
            <person name="Miyauchi S."/>
            <person name="Viragh M."/>
            <person name="Kuo A."/>
            <person name="Thoen E."/>
            <person name="Andreopoulos B."/>
            <person name="Lu D."/>
            <person name="Skrede I."/>
            <person name="Drula E."/>
            <person name="Henrissat B."/>
            <person name="Morin E."/>
            <person name="Kohler A."/>
            <person name="Barry K."/>
            <person name="LaButti K."/>
            <person name="Morin E."/>
            <person name="Salamov A."/>
            <person name="Lipzen A."/>
            <person name="Mereny Z."/>
            <person name="Hegedus B."/>
            <person name="Baldrian P."/>
            <person name="Stursova M."/>
            <person name="Weitz H."/>
            <person name="Taylor A."/>
            <person name="Grigoriev I.V."/>
            <person name="Nagy L.G."/>
            <person name="Martin F."/>
            <person name="Kauserud H."/>
        </authorList>
    </citation>
    <scope>NUCLEOTIDE SEQUENCE</scope>
    <source>
        <strain evidence="1">CBHHK002</strain>
    </source>
</reference>
<comment type="caution">
    <text evidence="1">The sequence shown here is derived from an EMBL/GenBank/DDBJ whole genome shotgun (WGS) entry which is preliminary data.</text>
</comment>
<gene>
    <name evidence="1" type="ORF">DFH08DRAFT_947916</name>
</gene>
<evidence type="ECO:0000313" key="2">
    <source>
        <dbReference type="Proteomes" id="UP001218218"/>
    </source>
</evidence>
<name>A0AAD7AWC3_9AGAR</name>
<proteinExistence type="predicted"/>
<dbReference type="Proteomes" id="UP001218218">
    <property type="component" value="Unassembled WGS sequence"/>
</dbReference>
<accession>A0AAD7AWC3</accession>